<dbReference type="Pfam" id="PF07584">
    <property type="entry name" value="BatA"/>
    <property type="match status" value="1"/>
</dbReference>
<dbReference type="PANTHER" id="PTHR37464:SF1">
    <property type="entry name" value="BLL2463 PROTEIN"/>
    <property type="match status" value="1"/>
</dbReference>
<dbReference type="Gene3D" id="3.40.50.880">
    <property type="match status" value="1"/>
</dbReference>
<dbReference type="InterPro" id="IPR029062">
    <property type="entry name" value="Class_I_gatase-like"/>
</dbReference>
<evidence type="ECO:0000259" key="2">
    <source>
        <dbReference type="Pfam" id="PF07584"/>
    </source>
</evidence>
<evidence type="ECO:0000313" key="4">
    <source>
        <dbReference type="Proteomes" id="UP000036958"/>
    </source>
</evidence>
<keyword evidence="1" id="KW-0812">Transmembrane</keyword>
<dbReference type="Proteomes" id="UP000036958">
    <property type="component" value="Unassembled WGS sequence"/>
</dbReference>
<sequence length="685" mass="77852">MRFIYPEFLPALVFISIPILIHFLHFKRYKTVYFSQVSFLKAIKEETKKKSNLKQLLILISRILAIVALVFVFAQPYLPTNKQDRTSARKVVGVYIDNSFSMKNESENGLLLEQAKNKAISIANSYGPGTSFLLLTNQNLPEQQQLLNPSQLISQLGTVRENPASISLSNAHSLLRNNLIKQQVKSEKIIYLISDFQAHWTDFSEMENDSNFQTFLIPIGSPTSNNLLIDSCWFETPGRKKNREEKLFARIQNRSNQNYQNIPIRLKINDTIKAINNISIEAEKSQVLELVYKNSRTGTHRGLVELDDYPIVYDNQFFFSYEVRDKNRVLAISEANDPAVDKLQALFLNDENIDFEKTTDKQTQISQFQNFQCIYLLNLDELSSGLISALSQFVRGGGSLALFPGANANIDSYNELFGRLHTNLILGTDSSTLRMESVSYRHPLMEQVFLNEKTNLELPVVRSSYRFSSTIESTQSQVVGFNNRQPAVSDFQSGLGRLVSFSFPLDEEITDFSRQAIFVPLVYNIALNSFDPQEIQYEIASNLTLTLPANESVATGTNMTIKALDSDESIQVPVMNQYANQVRIDLHNIISQAGFYQLRLNEDETKTLAFNFNRQESLSPQLTATQLQQALEQTNQQTFNLVDGNEANFAAQLQEANDGVELWKLFLALCLLFLAAEIAISRFWK</sequence>
<dbReference type="STRING" id="1409788.NC99_11600"/>
<dbReference type="InterPro" id="IPR024163">
    <property type="entry name" value="Aerotolerance_reg_N"/>
</dbReference>
<keyword evidence="4" id="KW-1185">Reference proteome</keyword>
<dbReference type="PANTHER" id="PTHR37464">
    <property type="entry name" value="BLL2463 PROTEIN"/>
    <property type="match status" value="1"/>
</dbReference>
<dbReference type="SUPFAM" id="SSF52317">
    <property type="entry name" value="Class I glutamine amidotransferase-like"/>
    <property type="match status" value="1"/>
</dbReference>
<dbReference type="AlphaFoldDB" id="A0A0L8VC17"/>
<dbReference type="OrthoDB" id="9810200at2"/>
<proteinExistence type="predicted"/>
<feature type="transmembrane region" description="Helical" evidence="1">
    <location>
        <begin position="56"/>
        <end position="78"/>
    </location>
</feature>
<accession>A0A0L8VC17</accession>
<feature type="transmembrane region" description="Helical" evidence="1">
    <location>
        <begin position="6"/>
        <end position="26"/>
    </location>
</feature>
<dbReference type="EMBL" id="LGIA01000051">
    <property type="protein sequence ID" value="KOH46030.1"/>
    <property type="molecule type" value="Genomic_DNA"/>
</dbReference>
<dbReference type="InterPro" id="IPR011933">
    <property type="entry name" value="Double_TM_dom"/>
</dbReference>
<reference evidence="4" key="1">
    <citation type="submission" date="2015-07" db="EMBL/GenBank/DDBJ databases">
        <title>Genome sequencing of Sunxiuqinia dokdonensis strain SK.</title>
        <authorList>
            <person name="Ahn S."/>
            <person name="Kim B.-C."/>
        </authorList>
    </citation>
    <scope>NUCLEOTIDE SEQUENCE [LARGE SCALE GENOMIC DNA]</scope>
    <source>
        <strain evidence="4">SK</strain>
    </source>
</reference>
<protein>
    <recommendedName>
        <fullName evidence="2">Aerotolerance regulator N-terminal domain-containing protein</fullName>
    </recommendedName>
</protein>
<evidence type="ECO:0000256" key="1">
    <source>
        <dbReference type="SAM" id="Phobius"/>
    </source>
</evidence>
<gene>
    <name evidence="3" type="ORF">NC99_11600</name>
</gene>
<name>A0A0L8VC17_9BACT</name>
<dbReference type="RefSeq" id="WP_053180583.1">
    <property type="nucleotide sequence ID" value="NZ_LGIA01000051.1"/>
</dbReference>
<feature type="domain" description="Aerotolerance regulator N-terminal" evidence="2">
    <location>
        <begin position="1"/>
        <end position="76"/>
    </location>
</feature>
<dbReference type="NCBIfam" id="TIGR02226">
    <property type="entry name" value="two_anch"/>
    <property type="match status" value="1"/>
</dbReference>
<organism evidence="3 4">
    <name type="scientific">Sunxiuqinia dokdonensis</name>
    <dbReference type="NCBI Taxonomy" id="1409788"/>
    <lineage>
        <taxon>Bacteria</taxon>
        <taxon>Pseudomonadati</taxon>
        <taxon>Bacteroidota</taxon>
        <taxon>Bacteroidia</taxon>
        <taxon>Marinilabiliales</taxon>
        <taxon>Prolixibacteraceae</taxon>
        <taxon>Sunxiuqinia</taxon>
    </lineage>
</organism>
<keyword evidence="1" id="KW-1133">Transmembrane helix</keyword>
<evidence type="ECO:0000313" key="3">
    <source>
        <dbReference type="EMBL" id="KOH46030.1"/>
    </source>
</evidence>
<keyword evidence="1" id="KW-0472">Membrane</keyword>
<comment type="caution">
    <text evidence="3">The sequence shown here is derived from an EMBL/GenBank/DDBJ whole genome shotgun (WGS) entry which is preliminary data.</text>
</comment>